<keyword evidence="3" id="KW-1185">Reference proteome</keyword>
<dbReference type="Pfam" id="PF02887">
    <property type="entry name" value="PK_C"/>
    <property type="match status" value="1"/>
</dbReference>
<feature type="domain" description="Pyruvate kinase C-terminal" evidence="1">
    <location>
        <begin position="287"/>
        <end position="391"/>
    </location>
</feature>
<dbReference type="InterPro" id="IPR036918">
    <property type="entry name" value="Pyrv_Knase_C_sf"/>
</dbReference>
<reference evidence="2" key="1">
    <citation type="submission" date="2021-02" db="EMBL/GenBank/DDBJ databases">
        <authorList>
            <person name="Steward A R."/>
        </authorList>
    </citation>
    <scope>NUCLEOTIDE SEQUENCE</scope>
</reference>
<accession>A0A821MFV0</accession>
<dbReference type="GO" id="GO:0004743">
    <property type="term" value="F:pyruvate kinase activity"/>
    <property type="evidence" value="ECO:0007669"/>
    <property type="project" value="InterPro"/>
</dbReference>
<dbReference type="Proteomes" id="UP000663880">
    <property type="component" value="Unassembled WGS sequence"/>
</dbReference>
<dbReference type="AlphaFoldDB" id="A0A821MFV0"/>
<dbReference type="OrthoDB" id="6894596at2759"/>
<dbReference type="EMBL" id="CAJOBZ010000003">
    <property type="protein sequence ID" value="CAF4766092.1"/>
    <property type="molecule type" value="Genomic_DNA"/>
</dbReference>
<dbReference type="SUPFAM" id="SSF52935">
    <property type="entry name" value="PK C-terminal domain-like"/>
    <property type="match status" value="1"/>
</dbReference>
<dbReference type="InterPro" id="IPR001697">
    <property type="entry name" value="Pyr_Knase"/>
</dbReference>
<comment type="caution">
    <text evidence="2">The sequence shown here is derived from an EMBL/GenBank/DDBJ whole genome shotgun (WGS) entry which is preliminary data.</text>
</comment>
<evidence type="ECO:0000259" key="1">
    <source>
        <dbReference type="Pfam" id="PF02887"/>
    </source>
</evidence>
<evidence type="ECO:0000313" key="3">
    <source>
        <dbReference type="Proteomes" id="UP000663880"/>
    </source>
</evidence>
<dbReference type="GO" id="GO:0000287">
    <property type="term" value="F:magnesium ion binding"/>
    <property type="evidence" value="ECO:0007669"/>
    <property type="project" value="InterPro"/>
</dbReference>
<organism evidence="2 3">
    <name type="scientific">Pieris macdunnoughi</name>
    <dbReference type="NCBI Taxonomy" id="345717"/>
    <lineage>
        <taxon>Eukaryota</taxon>
        <taxon>Metazoa</taxon>
        <taxon>Ecdysozoa</taxon>
        <taxon>Arthropoda</taxon>
        <taxon>Hexapoda</taxon>
        <taxon>Insecta</taxon>
        <taxon>Pterygota</taxon>
        <taxon>Neoptera</taxon>
        <taxon>Endopterygota</taxon>
        <taxon>Lepidoptera</taxon>
        <taxon>Glossata</taxon>
        <taxon>Ditrysia</taxon>
        <taxon>Papilionoidea</taxon>
        <taxon>Pieridae</taxon>
        <taxon>Pierinae</taxon>
        <taxon>Pieris</taxon>
    </lineage>
</organism>
<proteinExistence type="predicted"/>
<evidence type="ECO:0000313" key="2">
    <source>
        <dbReference type="EMBL" id="CAF4766092.1"/>
    </source>
</evidence>
<dbReference type="PANTHER" id="PTHR11817">
    <property type="entry name" value="PYRUVATE KINASE"/>
    <property type="match status" value="1"/>
</dbReference>
<protein>
    <recommendedName>
        <fullName evidence="1">Pyruvate kinase C-terminal domain-containing protein</fullName>
    </recommendedName>
</protein>
<dbReference type="InterPro" id="IPR015795">
    <property type="entry name" value="Pyrv_Knase_C"/>
</dbReference>
<dbReference type="GO" id="GO:0030955">
    <property type="term" value="F:potassium ion binding"/>
    <property type="evidence" value="ECO:0007669"/>
    <property type="project" value="InterPro"/>
</dbReference>
<gene>
    <name evidence="2" type="ORF">PMACD_LOCUS1558</name>
</gene>
<sequence length="415" mass="48260">MVWWVDKYTPSPDICRSGSLCFYQYQDPNEEDRVFPSTNIIFNFYKRRYTTHDLHTLIKSGVNIFNIDRTEHDEEFFKETVATIFKARRMPEMFPSEYEVPITIAVTLSINQPIPIDDVVDVIIIKNVNNLNQYLKLKQEHEWSKKTILLWLNKWDNEEVEQLIQFSDGVILDHQRNNLVSEEYCDCALKFCKKYFKPVFYIKPNIIEDYYNLVDRDIRIISTIHDLVRNQVDGIVVTDNENVQLPPRDIIRSIVRAISFAEKNMNYEDDYLKLSFLTKIPALPSITIALAACLAALKCEAKAIIVLTKSGISARWCAYASPPCPIIAITTEEATTRRLHLYRKVIPLFYNAPRASWQVEWRNRVRFGTTFSLKTGLFNPGAKFVVISASEESYCNGFQVLTAPFECDSEKKREI</sequence>
<dbReference type="Gene3D" id="3.40.1380.20">
    <property type="entry name" value="Pyruvate kinase, C-terminal domain"/>
    <property type="match status" value="1"/>
</dbReference>
<name>A0A821MFV0_9NEOP</name>